<dbReference type="InterPro" id="IPR013149">
    <property type="entry name" value="ADH-like_C"/>
</dbReference>
<dbReference type="OrthoDB" id="9797931at2"/>
<reference evidence="8" key="1">
    <citation type="submission" date="2017-06" db="EMBL/GenBank/DDBJ databases">
        <authorList>
            <person name="Varghese N."/>
            <person name="Submissions S."/>
        </authorList>
    </citation>
    <scope>NUCLEOTIDE SEQUENCE [LARGE SCALE GENOMIC DNA]</scope>
    <source>
        <strain evidence="8">DSM 44485</strain>
    </source>
</reference>
<evidence type="ECO:0000313" key="7">
    <source>
        <dbReference type="EMBL" id="SNR57231.1"/>
    </source>
</evidence>
<dbReference type="GO" id="GO:0008270">
    <property type="term" value="F:zinc ion binding"/>
    <property type="evidence" value="ECO:0007669"/>
    <property type="project" value="InterPro"/>
</dbReference>
<keyword evidence="3 5" id="KW-0862">Zinc</keyword>
<evidence type="ECO:0000256" key="4">
    <source>
        <dbReference type="ARBA" id="ARBA00023002"/>
    </source>
</evidence>
<dbReference type="InterPro" id="IPR036291">
    <property type="entry name" value="NAD(P)-bd_dom_sf"/>
</dbReference>
<gene>
    <name evidence="7" type="ORF">SAMN06265355_104256</name>
</gene>
<evidence type="ECO:0000256" key="1">
    <source>
        <dbReference type="ARBA" id="ARBA00001947"/>
    </source>
</evidence>
<dbReference type="InterPro" id="IPR050129">
    <property type="entry name" value="Zn_alcohol_dh"/>
</dbReference>
<dbReference type="GO" id="GO:0016491">
    <property type="term" value="F:oxidoreductase activity"/>
    <property type="evidence" value="ECO:0007669"/>
    <property type="project" value="UniProtKB-KW"/>
</dbReference>
<dbReference type="InterPro" id="IPR011032">
    <property type="entry name" value="GroES-like_sf"/>
</dbReference>
<evidence type="ECO:0000256" key="5">
    <source>
        <dbReference type="RuleBase" id="RU361277"/>
    </source>
</evidence>
<organism evidence="7 8">
    <name type="scientific">Actinomadura mexicana</name>
    <dbReference type="NCBI Taxonomy" id="134959"/>
    <lineage>
        <taxon>Bacteria</taxon>
        <taxon>Bacillati</taxon>
        <taxon>Actinomycetota</taxon>
        <taxon>Actinomycetes</taxon>
        <taxon>Streptosporangiales</taxon>
        <taxon>Thermomonosporaceae</taxon>
        <taxon>Actinomadura</taxon>
    </lineage>
</organism>
<comment type="cofactor">
    <cofactor evidence="1 5">
        <name>Zn(2+)</name>
        <dbReference type="ChEBI" id="CHEBI:29105"/>
    </cofactor>
</comment>
<dbReference type="InterPro" id="IPR002328">
    <property type="entry name" value="ADH_Zn_CS"/>
</dbReference>
<evidence type="ECO:0000256" key="3">
    <source>
        <dbReference type="ARBA" id="ARBA00022833"/>
    </source>
</evidence>
<dbReference type="PROSITE" id="PS00059">
    <property type="entry name" value="ADH_ZINC"/>
    <property type="match status" value="1"/>
</dbReference>
<keyword evidence="4" id="KW-0560">Oxidoreductase</keyword>
<dbReference type="PANTHER" id="PTHR43401">
    <property type="entry name" value="L-THREONINE 3-DEHYDROGENASE"/>
    <property type="match status" value="1"/>
</dbReference>
<keyword evidence="2 5" id="KW-0479">Metal-binding</keyword>
<evidence type="ECO:0000256" key="2">
    <source>
        <dbReference type="ARBA" id="ARBA00022723"/>
    </source>
</evidence>
<dbReference type="InterPro" id="IPR020843">
    <property type="entry name" value="ER"/>
</dbReference>
<dbReference type="RefSeq" id="WP_089311893.1">
    <property type="nucleotide sequence ID" value="NZ_FZNP01000004.1"/>
</dbReference>
<dbReference type="Pfam" id="PF00107">
    <property type="entry name" value="ADH_zinc_N"/>
    <property type="match status" value="1"/>
</dbReference>
<dbReference type="Pfam" id="PF08240">
    <property type="entry name" value="ADH_N"/>
    <property type="match status" value="1"/>
</dbReference>
<accession>A0A238XFA4</accession>
<evidence type="ECO:0000313" key="8">
    <source>
        <dbReference type="Proteomes" id="UP000198420"/>
    </source>
</evidence>
<dbReference type="Gene3D" id="3.90.180.10">
    <property type="entry name" value="Medium-chain alcohol dehydrogenases, catalytic domain"/>
    <property type="match status" value="1"/>
</dbReference>
<proteinExistence type="inferred from homology"/>
<name>A0A238XFA4_9ACTN</name>
<evidence type="ECO:0000259" key="6">
    <source>
        <dbReference type="SMART" id="SM00829"/>
    </source>
</evidence>
<protein>
    <submittedName>
        <fullName evidence="7">L-iditol 2-dehydrogenase</fullName>
    </submittedName>
</protein>
<comment type="similarity">
    <text evidence="5">Belongs to the zinc-containing alcohol dehydrogenase family.</text>
</comment>
<dbReference type="SMART" id="SM00829">
    <property type="entry name" value="PKS_ER"/>
    <property type="match status" value="1"/>
</dbReference>
<dbReference type="SUPFAM" id="SSF51735">
    <property type="entry name" value="NAD(P)-binding Rossmann-fold domains"/>
    <property type="match status" value="1"/>
</dbReference>
<dbReference type="EMBL" id="FZNP01000004">
    <property type="protein sequence ID" value="SNR57231.1"/>
    <property type="molecule type" value="Genomic_DNA"/>
</dbReference>
<dbReference type="Gene3D" id="3.40.50.720">
    <property type="entry name" value="NAD(P)-binding Rossmann-like Domain"/>
    <property type="match status" value="1"/>
</dbReference>
<dbReference type="AlphaFoldDB" id="A0A238XFA4"/>
<keyword evidence="8" id="KW-1185">Reference proteome</keyword>
<dbReference type="PANTHER" id="PTHR43401:SF2">
    <property type="entry name" value="L-THREONINE 3-DEHYDROGENASE"/>
    <property type="match status" value="1"/>
</dbReference>
<feature type="domain" description="Enoyl reductase (ER)" evidence="6">
    <location>
        <begin position="10"/>
        <end position="327"/>
    </location>
</feature>
<sequence length="332" mass="34141">MIGIAKTGEGPGHVNLVERPDPHPGSGQVLLEVHGAGVCGTDLHIAAGEYPANPPMIMGHEVSGVVTATGDGVDPAWIGRRVVSETFSSTCGTCPRCREGRPNLCAGRRSIGTHVDGAFAERIILPAINLHTVPDGLDEHAAALAEPLACVCQCMLEPAAVGPGDRVLVVGPGPMGVLAAQVAAVLGGDVLVAGLPSDADRLAVVRSLALTATTERVGATGFDVVVDASGSSGGITACLEAVRPGGRFVQLGIVGGPVTTPLDLVLIKELEVRTGFASTPRAWRRALALVGRGEVRLEPLVSAVVPLTAWKAVFEDLRAGRDMKVVFDPRRG</sequence>
<dbReference type="Proteomes" id="UP000198420">
    <property type="component" value="Unassembled WGS sequence"/>
</dbReference>
<dbReference type="InterPro" id="IPR013154">
    <property type="entry name" value="ADH-like_N"/>
</dbReference>
<dbReference type="SUPFAM" id="SSF50129">
    <property type="entry name" value="GroES-like"/>
    <property type="match status" value="1"/>
</dbReference>